<name>A0A3R6IAU5_9BACT</name>
<dbReference type="PANTHER" id="PTHR21600:SF89">
    <property type="entry name" value="RIBOSOMAL LARGE SUBUNIT PSEUDOURIDINE SYNTHASE A"/>
    <property type="match status" value="1"/>
</dbReference>
<dbReference type="GO" id="GO:0003723">
    <property type="term" value="F:RNA binding"/>
    <property type="evidence" value="ECO:0007669"/>
    <property type="project" value="InterPro"/>
</dbReference>
<dbReference type="Gene3D" id="3.30.2350.10">
    <property type="entry name" value="Pseudouridine synthase"/>
    <property type="match status" value="1"/>
</dbReference>
<dbReference type="GO" id="GO:0000455">
    <property type="term" value="P:enzyme-directed rRNA pseudouridine synthesis"/>
    <property type="evidence" value="ECO:0007669"/>
    <property type="project" value="TreeGrafter"/>
</dbReference>
<dbReference type="PANTHER" id="PTHR21600">
    <property type="entry name" value="MITOCHONDRIAL RNA PSEUDOURIDINE SYNTHASE"/>
    <property type="match status" value="1"/>
</dbReference>
<dbReference type="PROSITE" id="PS01129">
    <property type="entry name" value="PSI_RLU"/>
    <property type="match status" value="1"/>
</dbReference>
<feature type="coiled-coil region" evidence="1">
    <location>
        <begin position="193"/>
        <end position="227"/>
    </location>
</feature>
<dbReference type="InterPro" id="IPR006145">
    <property type="entry name" value="PsdUridine_synth_RsuA/RluA"/>
</dbReference>
<keyword evidence="1" id="KW-0175">Coiled coil</keyword>
<accession>A0A3R6IAU5</accession>
<dbReference type="SUPFAM" id="SSF55120">
    <property type="entry name" value="Pseudouridine synthase"/>
    <property type="match status" value="1"/>
</dbReference>
<dbReference type="Pfam" id="PF00849">
    <property type="entry name" value="PseudoU_synth_2"/>
    <property type="match status" value="1"/>
</dbReference>
<dbReference type="AlphaFoldDB" id="A0A3R6IAU5"/>
<dbReference type="InterPro" id="IPR050188">
    <property type="entry name" value="RluA_PseudoU_synthase"/>
</dbReference>
<reference evidence="3 4" key="1">
    <citation type="submission" date="2018-08" db="EMBL/GenBank/DDBJ databases">
        <title>A genome reference for cultivated species of the human gut microbiota.</title>
        <authorList>
            <person name="Zou Y."/>
            <person name="Xue W."/>
            <person name="Luo G."/>
        </authorList>
    </citation>
    <scope>NUCLEOTIDE SEQUENCE [LARGE SCALE GENOMIC DNA]</scope>
    <source>
        <strain evidence="3 4">AM16-54</strain>
    </source>
</reference>
<feature type="coiled-coil region" evidence="1">
    <location>
        <begin position="102"/>
        <end position="163"/>
    </location>
</feature>
<dbReference type="GO" id="GO:0009982">
    <property type="term" value="F:pseudouridine synthase activity"/>
    <property type="evidence" value="ECO:0007669"/>
    <property type="project" value="InterPro"/>
</dbReference>
<evidence type="ECO:0000259" key="2">
    <source>
        <dbReference type="Pfam" id="PF00849"/>
    </source>
</evidence>
<dbReference type="GO" id="GO:0140098">
    <property type="term" value="F:catalytic activity, acting on RNA"/>
    <property type="evidence" value="ECO:0007669"/>
    <property type="project" value="UniProtKB-ARBA"/>
</dbReference>
<evidence type="ECO:0000313" key="3">
    <source>
        <dbReference type="EMBL" id="RHH84529.1"/>
    </source>
</evidence>
<evidence type="ECO:0000313" key="4">
    <source>
        <dbReference type="Proteomes" id="UP000284548"/>
    </source>
</evidence>
<feature type="domain" description="Pseudouridine synthase RsuA/RluA-like" evidence="2">
    <location>
        <begin position="348"/>
        <end position="508"/>
    </location>
</feature>
<dbReference type="EMBL" id="QRKB01000003">
    <property type="protein sequence ID" value="RHH84529.1"/>
    <property type="molecule type" value="Genomic_DNA"/>
</dbReference>
<evidence type="ECO:0000256" key="1">
    <source>
        <dbReference type="SAM" id="Coils"/>
    </source>
</evidence>
<dbReference type="CDD" id="cd02869">
    <property type="entry name" value="PseudoU_synth_RluA_like"/>
    <property type="match status" value="1"/>
</dbReference>
<dbReference type="InterPro" id="IPR006224">
    <property type="entry name" value="PsdUridine_synth_RluA-like_CS"/>
</dbReference>
<gene>
    <name evidence="3" type="ORF">DW192_02875</name>
</gene>
<proteinExistence type="predicted"/>
<dbReference type="Proteomes" id="UP000284548">
    <property type="component" value="Unassembled WGS sequence"/>
</dbReference>
<protein>
    <submittedName>
        <fullName evidence="3">RluA family pseudouridine synthase</fullName>
    </submittedName>
</protein>
<sequence>MEMQLFKNITPQNMPERMNNPFSYKPHPLCIEACRELQNELSQRNDWREEIDRGKMFGVLIVEADNSKIGYLKAYSGQIGGRSDWEGFVPAVFDYLQPDGYFKVHEAEISEMNQQIRQFEANENLIKAKNLIDDLQQKRQEVIANYQTKIKEAKEKRDARRQEALSAGTPLSEEEEKAMIKESQFMKAELKRLKKSINEKTAYETLYENYEKDLKSAKQLRKQLSEELQQWLFSKFQMLNAEGETKDLLEIFKDEAVKIPPAGSGECCEPKLLQYAYQHGYKPLQMAMFWWGESPKEEIRHHLQFYPACNGKCKPILHWMLPKTVFETQQTETTIYNKVETLYEDRELAVIYKPEGLLSVPGKDAAQPSVYALMRRKYQEATGPLIVHRLDMATSGLMIVAKTESAYHRLQKEFLNHRVQKKYVAIVCGKDKESCNRILKEAEGGRGYISLPLIADFLDRPRQMVNREQGKEAITEYEVLERIDDTHLRLALYPKTGRTHQLRVHCAHQEGLNAPIIGDPLYGNEPATRLHLHAEEITFEHPMTGKKMTVTRKADF</sequence>
<comment type="caution">
    <text evidence="3">The sequence shown here is derived from an EMBL/GenBank/DDBJ whole genome shotgun (WGS) entry which is preliminary data.</text>
</comment>
<organism evidence="3 4">
    <name type="scientific">Segatella copri</name>
    <dbReference type="NCBI Taxonomy" id="165179"/>
    <lineage>
        <taxon>Bacteria</taxon>
        <taxon>Pseudomonadati</taxon>
        <taxon>Bacteroidota</taxon>
        <taxon>Bacteroidia</taxon>
        <taxon>Bacteroidales</taxon>
        <taxon>Prevotellaceae</taxon>
        <taxon>Segatella</taxon>
    </lineage>
</organism>
<dbReference type="InterPro" id="IPR020103">
    <property type="entry name" value="PsdUridine_synth_cat_dom_sf"/>
</dbReference>